<keyword evidence="2" id="KW-1185">Reference proteome</keyword>
<organism evidence="1 2">
    <name type="scientific">Liparis tanakae</name>
    <name type="common">Tanaka's snailfish</name>
    <dbReference type="NCBI Taxonomy" id="230148"/>
    <lineage>
        <taxon>Eukaryota</taxon>
        <taxon>Metazoa</taxon>
        <taxon>Chordata</taxon>
        <taxon>Craniata</taxon>
        <taxon>Vertebrata</taxon>
        <taxon>Euteleostomi</taxon>
        <taxon>Actinopterygii</taxon>
        <taxon>Neopterygii</taxon>
        <taxon>Teleostei</taxon>
        <taxon>Neoteleostei</taxon>
        <taxon>Acanthomorphata</taxon>
        <taxon>Eupercaria</taxon>
        <taxon>Perciformes</taxon>
        <taxon>Cottioidei</taxon>
        <taxon>Cottales</taxon>
        <taxon>Liparidae</taxon>
        <taxon>Liparis</taxon>
    </lineage>
</organism>
<name>A0A4Z2HY54_9TELE</name>
<protein>
    <submittedName>
        <fullName evidence="1">Uncharacterized protein</fullName>
    </submittedName>
</protein>
<evidence type="ECO:0000313" key="2">
    <source>
        <dbReference type="Proteomes" id="UP000314294"/>
    </source>
</evidence>
<dbReference type="EMBL" id="SRLO01000169">
    <property type="protein sequence ID" value="TNN69944.1"/>
    <property type="molecule type" value="Genomic_DNA"/>
</dbReference>
<dbReference type="AlphaFoldDB" id="A0A4Z2HY54"/>
<reference evidence="1 2" key="1">
    <citation type="submission" date="2019-03" db="EMBL/GenBank/DDBJ databases">
        <title>First draft genome of Liparis tanakae, snailfish: a comprehensive survey of snailfish specific genes.</title>
        <authorList>
            <person name="Kim W."/>
            <person name="Song I."/>
            <person name="Jeong J.-H."/>
            <person name="Kim D."/>
            <person name="Kim S."/>
            <person name="Ryu S."/>
            <person name="Song J.Y."/>
            <person name="Lee S.K."/>
        </authorList>
    </citation>
    <scope>NUCLEOTIDE SEQUENCE [LARGE SCALE GENOMIC DNA]</scope>
    <source>
        <tissue evidence="1">Muscle</tissue>
    </source>
</reference>
<proteinExistence type="predicted"/>
<accession>A0A4Z2HY54</accession>
<gene>
    <name evidence="1" type="ORF">EYF80_019817</name>
</gene>
<evidence type="ECO:0000313" key="1">
    <source>
        <dbReference type="EMBL" id="TNN69944.1"/>
    </source>
</evidence>
<comment type="caution">
    <text evidence="1">The sequence shown here is derived from an EMBL/GenBank/DDBJ whole genome shotgun (WGS) entry which is preliminary data.</text>
</comment>
<dbReference type="Proteomes" id="UP000314294">
    <property type="component" value="Unassembled WGS sequence"/>
</dbReference>
<sequence length="63" mass="6679">MPGVNGKSSAPVKASAVRLSTLTVNTAELYGATEGSRCAQFVRIDGVHLDTVIALEQESIDFR</sequence>